<evidence type="ECO:0000313" key="7">
    <source>
        <dbReference type="EMBL" id="OGH00219.1"/>
    </source>
</evidence>
<dbReference type="PANTHER" id="PTHR33375:SF1">
    <property type="entry name" value="CHROMOSOME-PARTITIONING PROTEIN PARB-RELATED"/>
    <property type="match status" value="1"/>
</dbReference>
<dbReference type="CDD" id="cd16393">
    <property type="entry name" value="SPO0J_N"/>
    <property type="match status" value="1"/>
</dbReference>
<dbReference type="InterPro" id="IPR004437">
    <property type="entry name" value="ParB/RepB/Spo0J"/>
</dbReference>
<comment type="function">
    <text evidence="4">Involved in chromosome partition. Localize to both poles of the predivisional cell following completion of DNA replication. Binds to the DNA origin of replication.</text>
</comment>
<dbReference type="GO" id="GO:0003677">
    <property type="term" value="F:DNA binding"/>
    <property type="evidence" value="ECO:0007669"/>
    <property type="project" value="UniProtKB-KW"/>
</dbReference>
<keyword evidence="3" id="KW-0238">DNA-binding</keyword>
<dbReference type="InterPro" id="IPR001387">
    <property type="entry name" value="Cro/C1-type_HTH"/>
</dbReference>
<organism evidence="7 8">
    <name type="scientific">Candidatus Lambdaproteobacteria bacterium RIFOXYD2_FULL_56_26</name>
    <dbReference type="NCBI Taxonomy" id="1817773"/>
    <lineage>
        <taxon>Bacteria</taxon>
        <taxon>Pseudomonadati</taxon>
        <taxon>Pseudomonadota</taxon>
        <taxon>Candidatus Lambdaproteobacteria</taxon>
    </lineage>
</organism>
<dbReference type="Pfam" id="PF17762">
    <property type="entry name" value="HTH_ParB"/>
    <property type="match status" value="1"/>
</dbReference>
<dbReference type="Proteomes" id="UP000177583">
    <property type="component" value="Unassembled WGS sequence"/>
</dbReference>
<dbReference type="Pfam" id="PF23552">
    <property type="entry name" value="ParB_C"/>
    <property type="match status" value="1"/>
</dbReference>
<dbReference type="EMBL" id="MFNF01000048">
    <property type="protein sequence ID" value="OGH00219.1"/>
    <property type="molecule type" value="Genomic_DNA"/>
</dbReference>
<feature type="domain" description="HTH cro/C1-type" evidence="6">
    <location>
        <begin position="138"/>
        <end position="164"/>
    </location>
</feature>
<dbReference type="AlphaFoldDB" id="A0A1F6GQ66"/>
<dbReference type="InterPro" id="IPR057240">
    <property type="entry name" value="ParB_dimer_C"/>
</dbReference>
<evidence type="ECO:0000256" key="3">
    <source>
        <dbReference type="ARBA" id="ARBA00023125"/>
    </source>
</evidence>
<dbReference type="PROSITE" id="PS50943">
    <property type="entry name" value="HTH_CROC1"/>
    <property type="match status" value="1"/>
</dbReference>
<dbReference type="GO" id="GO:0005694">
    <property type="term" value="C:chromosome"/>
    <property type="evidence" value="ECO:0007669"/>
    <property type="project" value="TreeGrafter"/>
</dbReference>
<proteinExistence type="inferred from homology"/>
<dbReference type="InterPro" id="IPR041468">
    <property type="entry name" value="HTH_ParB/Spo0J"/>
</dbReference>
<feature type="region of interest" description="Disordered" evidence="5">
    <location>
        <begin position="220"/>
        <end position="243"/>
    </location>
</feature>
<dbReference type="PANTHER" id="PTHR33375">
    <property type="entry name" value="CHROMOSOME-PARTITIONING PROTEIN PARB-RELATED"/>
    <property type="match status" value="1"/>
</dbReference>
<evidence type="ECO:0000256" key="5">
    <source>
        <dbReference type="SAM" id="MobiDB-lite"/>
    </source>
</evidence>
<name>A0A1F6GQ66_9PROT</name>
<evidence type="ECO:0000259" key="6">
    <source>
        <dbReference type="PROSITE" id="PS50943"/>
    </source>
</evidence>
<sequence length="290" mass="32470">MSKERKALGRGFSALLGPAQDISPLEAASVKQVEIELIALNPWQPRTHFDLEKLEELAQSIRAKGVIQPVLVRKRAGAPGEYELIAGERRLRASKLAGFDKIPAVVKEFTDQEILEVALIENIQRADLNPLEESKAYKNLLDQHGYTQEDLAKRVGKSRSAIANQLRLLNLPEELQKDLEAGRLSQGHARSLLAVEDPKAQRGLAQEVMDKSLTVRELEQRVQSHKEGPKTKSKPAKSKLDKELEQSRLKLEDRLKTQVKIEPQGAGGQIQLVYANLDEFNRLFSLLNKA</sequence>
<evidence type="ECO:0000256" key="1">
    <source>
        <dbReference type="ARBA" id="ARBA00006295"/>
    </source>
</evidence>
<dbReference type="InterPro" id="IPR003115">
    <property type="entry name" value="ParB_N"/>
</dbReference>
<evidence type="ECO:0000256" key="4">
    <source>
        <dbReference type="ARBA" id="ARBA00025472"/>
    </source>
</evidence>
<dbReference type="FunFam" id="3.90.1530.30:FF:000001">
    <property type="entry name" value="Chromosome partitioning protein ParB"/>
    <property type="match status" value="1"/>
</dbReference>
<gene>
    <name evidence="7" type="ORF">A2557_05680</name>
</gene>
<reference evidence="7 8" key="1">
    <citation type="journal article" date="2016" name="Nat. Commun.">
        <title>Thousands of microbial genomes shed light on interconnected biogeochemical processes in an aquifer system.</title>
        <authorList>
            <person name="Anantharaman K."/>
            <person name="Brown C.T."/>
            <person name="Hug L.A."/>
            <person name="Sharon I."/>
            <person name="Castelle C.J."/>
            <person name="Probst A.J."/>
            <person name="Thomas B.C."/>
            <person name="Singh A."/>
            <person name="Wilkins M.J."/>
            <person name="Karaoz U."/>
            <person name="Brodie E.L."/>
            <person name="Williams K.H."/>
            <person name="Hubbard S.S."/>
            <person name="Banfield J.F."/>
        </authorList>
    </citation>
    <scope>NUCLEOTIDE SEQUENCE [LARGE SCALE GENOMIC DNA]</scope>
</reference>
<dbReference type="InterPro" id="IPR050336">
    <property type="entry name" value="Chromosome_partition/occlusion"/>
</dbReference>
<dbReference type="SMART" id="SM00470">
    <property type="entry name" value="ParB"/>
    <property type="match status" value="1"/>
</dbReference>
<dbReference type="NCBIfam" id="TIGR00180">
    <property type="entry name" value="parB_part"/>
    <property type="match status" value="1"/>
</dbReference>
<comment type="similarity">
    <text evidence="1">Belongs to the ParB family.</text>
</comment>
<dbReference type="Gene3D" id="1.10.10.2830">
    <property type="match status" value="1"/>
</dbReference>
<protein>
    <recommendedName>
        <fullName evidence="6">HTH cro/C1-type domain-containing protein</fullName>
    </recommendedName>
</protein>
<dbReference type="Pfam" id="PF02195">
    <property type="entry name" value="ParB_N"/>
    <property type="match status" value="1"/>
</dbReference>
<dbReference type="CDD" id="cd00093">
    <property type="entry name" value="HTH_XRE"/>
    <property type="match status" value="1"/>
</dbReference>
<dbReference type="SUPFAM" id="SSF109709">
    <property type="entry name" value="KorB DNA-binding domain-like"/>
    <property type="match status" value="1"/>
</dbReference>
<dbReference type="SUPFAM" id="SSF110849">
    <property type="entry name" value="ParB/Sulfiredoxin"/>
    <property type="match status" value="1"/>
</dbReference>
<feature type="compositionally biased region" description="Basic and acidic residues" evidence="5">
    <location>
        <begin position="220"/>
        <end position="230"/>
    </location>
</feature>
<dbReference type="GO" id="GO:0007059">
    <property type="term" value="P:chromosome segregation"/>
    <property type="evidence" value="ECO:0007669"/>
    <property type="project" value="UniProtKB-KW"/>
</dbReference>
<dbReference type="InterPro" id="IPR036086">
    <property type="entry name" value="ParB/Sulfiredoxin_sf"/>
</dbReference>
<evidence type="ECO:0000256" key="2">
    <source>
        <dbReference type="ARBA" id="ARBA00022829"/>
    </source>
</evidence>
<keyword evidence="2" id="KW-0159">Chromosome partition</keyword>
<accession>A0A1F6GQ66</accession>
<dbReference type="FunFam" id="1.10.10.2830:FF:000001">
    <property type="entry name" value="Chromosome partitioning protein ParB"/>
    <property type="match status" value="1"/>
</dbReference>
<dbReference type="Gene3D" id="3.90.1530.30">
    <property type="match status" value="1"/>
</dbReference>
<evidence type="ECO:0000313" key="8">
    <source>
        <dbReference type="Proteomes" id="UP000177583"/>
    </source>
</evidence>
<comment type="caution">
    <text evidence="7">The sequence shown here is derived from an EMBL/GenBank/DDBJ whole genome shotgun (WGS) entry which is preliminary data.</text>
</comment>